<evidence type="ECO:0000313" key="1">
    <source>
        <dbReference type="EMBL" id="KHN77009.1"/>
    </source>
</evidence>
<reference evidence="1 2" key="1">
    <citation type="submission" date="2014-11" db="EMBL/GenBank/DDBJ databases">
        <title>Genetic blueprint of the zoonotic pathogen Toxocara canis.</title>
        <authorList>
            <person name="Zhu X.-Q."/>
            <person name="Korhonen P.K."/>
            <person name="Cai H."/>
            <person name="Young N.D."/>
            <person name="Nejsum P."/>
            <person name="von Samson-Himmelstjerna G."/>
            <person name="Boag P.R."/>
            <person name="Tan P."/>
            <person name="Li Q."/>
            <person name="Min J."/>
            <person name="Yang Y."/>
            <person name="Wang X."/>
            <person name="Fang X."/>
            <person name="Hall R.S."/>
            <person name="Hofmann A."/>
            <person name="Sternberg P.W."/>
            <person name="Jex A.R."/>
            <person name="Gasser R.B."/>
        </authorList>
    </citation>
    <scope>NUCLEOTIDE SEQUENCE [LARGE SCALE GENOMIC DNA]</scope>
    <source>
        <strain evidence="1">PN_DK_2014</strain>
    </source>
</reference>
<dbReference type="AlphaFoldDB" id="A0A0B2V673"/>
<keyword evidence="2" id="KW-1185">Reference proteome</keyword>
<comment type="caution">
    <text evidence="1">The sequence shown here is derived from an EMBL/GenBank/DDBJ whole genome shotgun (WGS) entry which is preliminary data.</text>
</comment>
<evidence type="ECO:0000313" key="2">
    <source>
        <dbReference type="Proteomes" id="UP000031036"/>
    </source>
</evidence>
<sequence>MMIQKVHSPAFFAIATLPPNVVFDLELARYRSDKDFTDEIMNHPNAYRPYMLFAGLGNHSPYSKRYGGYLLGYE</sequence>
<organism evidence="1 2">
    <name type="scientific">Toxocara canis</name>
    <name type="common">Canine roundworm</name>
    <dbReference type="NCBI Taxonomy" id="6265"/>
    <lineage>
        <taxon>Eukaryota</taxon>
        <taxon>Metazoa</taxon>
        <taxon>Ecdysozoa</taxon>
        <taxon>Nematoda</taxon>
        <taxon>Chromadorea</taxon>
        <taxon>Rhabditida</taxon>
        <taxon>Spirurina</taxon>
        <taxon>Ascaridomorpha</taxon>
        <taxon>Ascaridoidea</taxon>
        <taxon>Toxocaridae</taxon>
        <taxon>Toxocara</taxon>
    </lineage>
</organism>
<protein>
    <submittedName>
        <fullName evidence="1">Uncharacterized protein</fullName>
    </submittedName>
</protein>
<gene>
    <name evidence="1" type="ORF">Tcan_14895</name>
</gene>
<proteinExistence type="predicted"/>
<accession>A0A0B2V673</accession>
<name>A0A0B2V673_TOXCA</name>
<dbReference type="Proteomes" id="UP000031036">
    <property type="component" value="Unassembled WGS sequence"/>
</dbReference>
<dbReference type="EMBL" id="JPKZ01002387">
    <property type="protein sequence ID" value="KHN77009.1"/>
    <property type="molecule type" value="Genomic_DNA"/>
</dbReference>